<dbReference type="Proteomes" id="UP000467841">
    <property type="component" value="Unassembled WGS sequence"/>
</dbReference>
<dbReference type="PANTHER" id="PTHR18860">
    <property type="entry name" value="14-3-3 PROTEIN"/>
    <property type="match status" value="1"/>
</dbReference>
<sequence>MKLDFAKLAKLAKMAGRIEDIVDIVQDSSPESFTAAEERELLKLAYTTAVQIRRDSIENLLRSTFNVYHGREFFNRYIAKIKSEIIKICEEVLRKIASIPTTDDESKDFYANMEVEFQGYLLEYQDGEVSSRFFEVVNEEDEEAPKGLFEYVTEEDEESTKIESQNKGVLANLSPVILQDTTERMTRALHLEELLANLPGQMVVETVDRTTFLFSVLQYDFCLTLPETYPTNDARIKCLSGVDVCSEEPVVDEEGYVILDEGLTILSAVREVFMIFCSLDSSSDDSEKNRDLYN</sequence>
<evidence type="ECO:0000313" key="3">
    <source>
        <dbReference type="EMBL" id="CAA7035853.1"/>
    </source>
</evidence>
<evidence type="ECO:0000259" key="2">
    <source>
        <dbReference type="Pfam" id="PF00244"/>
    </source>
</evidence>
<dbReference type="SUPFAM" id="SSF48445">
    <property type="entry name" value="14-3-3 protein"/>
    <property type="match status" value="1"/>
</dbReference>
<gene>
    <name evidence="3" type="ORF">MERR_LOCUS23088</name>
</gene>
<comment type="similarity">
    <text evidence="1">Belongs to the 14-3-3 family.</text>
</comment>
<dbReference type="Gene3D" id="1.20.190.20">
    <property type="entry name" value="14-3-3 domain"/>
    <property type="match status" value="1"/>
</dbReference>
<reference evidence="3" key="1">
    <citation type="submission" date="2020-01" db="EMBL/GenBank/DDBJ databases">
        <authorList>
            <person name="Mishra B."/>
        </authorList>
    </citation>
    <scope>NUCLEOTIDE SEQUENCE [LARGE SCALE GENOMIC DNA]</scope>
</reference>
<keyword evidence="4" id="KW-1185">Reference proteome</keyword>
<organism evidence="3 4">
    <name type="scientific">Microthlaspi erraticum</name>
    <dbReference type="NCBI Taxonomy" id="1685480"/>
    <lineage>
        <taxon>Eukaryota</taxon>
        <taxon>Viridiplantae</taxon>
        <taxon>Streptophyta</taxon>
        <taxon>Embryophyta</taxon>
        <taxon>Tracheophyta</taxon>
        <taxon>Spermatophyta</taxon>
        <taxon>Magnoliopsida</taxon>
        <taxon>eudicotyledons</taxon>
        <taxon>Gunneridae</taxon>
        <taxon>Pentapetalae</taxon>
        <taxon>rosids</taxon>
        <taxon>malvids</taxon>
        <taxon>Brassicales</taxon>
        <taxon>Brassicaceae</taxon>
        <taxon>Coluteocarpeae</taxon>
        <taxon>Microthlaspi</taxon>
    </lineage>
</organism>
<name>A0A6D2JG09_9BRAS</name>
<dbReference type="InterPro" id="IPR023410">
    <property type="entry name" value="14-3-3_domain"/>
</dbReference>
<dbReference type="EMBL" id="CACVBM020001162">
    <property type="protein sequence ID" value="CAA7035853.1"/>
    <property type="molecule type" value="Genomic_DNA"/>
</dbReference>
<accession>A0A6D2JG09</accession>
<dbReference type="InterPro" id="IPR000308">
    <property type="entry name" value="14-3-3"/>
</dbReference>
<feature type="domain" description="14-3-3" evidence="2">
    <location>
        <begin position="8"/>
        <end position="139"/>
    </location>
</feature>
<evidence type="ECO:0000313" key="4">
    <source>
        <dbReference type="Proteomes" id="UP000467841"/>
    </source>
</evidence>
<dbReference type="InterPro" id="IPR036815">
    <property type="entry name" value="14-3-3_dom_sf"/>
</dbReference>
<proteinExistence type="inferred from homology"/>
<dbReference type="AlphaFoldDB" id="A0A6D2JG09"/>
<evidence type="ECO:0000256" key="1">
    <source>
        <dbReference type="ARBA" id="ARBA00006141"/>
    </source>
</evidence>
<dbReference type="Pfam" id="PF00244">
    <property type="entry name" value="14-3-3"/>
    <property type="match status" value="1"/>
</dbReference>
<comment type="caution">
    <text evidence="3">The sequence shown here is derived from an EMBL/GenBank/DDBJ whole genome shotgun (WGS) entry which is preliminary data.</text>
</comment>
<protein>
    <recommendedName>
        <fullName evidence="2">14-3-3 domain-containing protein</fullName>
    </recommendedName>
</protein>